<dbReference type="Proteomes" id="UP000887574">
    <property type="component" value="Unplaced"/>
</dbReference>
<accession>A0A915EVA5</accession>
<dbReference type="AlphaFoldDB" id="A0A915EVA5"/>
<keyword evidence="1" id="KW-1185">Reference proteome</keyword>
<protein>
    <submittedName>
        <fullName evidence="2">Uncharacterized protein</fullName>
    </submittedName>
</protein>
<sequence>MYKGGSKLGCFPLVVNYDMPSNKQKYYKRVCCSSGQTGVAITFLEEHEMKKLKEVEETYGIKIEKMPVHSQK</sequence>
<dbReference type="SUPFAM" id="SSF52540">
    <property type="entry name" value="P-loop containing nucleoside triphosphate hydrolases"/>
    <property type="match status" value="1"/>
</dbReference>
<reference evidence="2" key="1">
    <citation type="submission" date="2022-11" db="UniProtKB">
        <authorList>
            <consortium name="WormBaseParasite"/>
        </authorList>
    </citation>
    <scope>IDENTIFICATION</scope>
</reference>
<evidence type="ECO:0000313" key="1">
    <source>
        <dbReference type="Proteomes" id="UP000887574"/>
    </source>
</evidence>
<name>A0A915EVA5_9BILA</name>
<proteinExistence type="predicted"/>
<evidence type="ECO:0000313" key="2">
    <source>
        <dbReference type="WBParaSite" id="jg9630"/>
    </source>
</evidence>
<dbReference type="Gene3D" id="3.40.50.300">
    <property type="entry name" value="P-loop containing nucleotide triphosphate hydrolases"/>
    <property type="match status" value="1"/>
</dbReference>
<dbReference type="WBParaSite" id="jg9630">
    <property type="protein sequence ID" value="jg9630"/>
    <property type="gene ID" value="jg9630"/>
</dbReference>
<dbReference type="InterPro" id="IPR027417">
    <property type="entry name" value="P-loop_NTPase"/>
</dbReference>
<organism evidence="1 2">
    <name type="scientific">Ditylenchus dipsaci</name>
    <dbReference type="NCBI Taxonomy" id="166011"/>
    <lineage>
        <taxon>Eukaryota</taxon>
        <taxon>Metazoa</taxon>
        <taxon>Ecdysozoa</taxon>
        <taxon>Nematoda</taxon>
        <taxon>Chromadorea</taxon>
        <taxon>Rhabditida</taxon>
        <taxon>Tylenchina</taxon>
        <taxon>Tylenchomorpha</taxon>
        <taxon>Sphaerularioidea</taxon>
        <taxon>Anguinidae</taxon>
        <taxon>Anguininae</taxon>
        <taxon>Ditylenchus</taxon>
    </lineage>
</organism>